<dbReference type="Gene3D" id="3.40.50.300">
    <property type="entry name" value="P-loop containing nucleotide triphosphate hydrolases"/>
    <property type="match status" value="2"/>
</dbReference>
<dbReference type="AlphaFoldDB" id="A0A0F9UEU6"/>
<reference evidence="2" key="1">
    <citation type="journal article" date="2015" name="Nature">
        <title>Complex archaea that bridge the gap between prokaryotes and eukaryotes.</title>
        <authorList>
            <person name="Spang A."/>
            <person name="Saw J.H."/>
            <person name="Jorgensen S.L."/>
            <person name="Zaremba-Niedzwiedzka K."/>
            <person name="Martijn J."/>
            <person name="Lind A.E."/>
            <person name="van Eijk R."/>
            <person name="Schleper C."/>
            <person name="Guy L."/>
            <person name="Ettema T.J."/>
        </authorList>
    </citation>
    <scope>NUCLEOTIDE SEQUENCE</scope>
</reference>
<dbReference type="Pfam" id="PF02463">
    <property type="entry name" value="SMC_N"/>
    <property type="match status" value="1"/>
</dbReference>
<dbReference type="CDD" id="cd00267">
    <property type="entry name" value="ABC_ATPase"/>
    <property type="match status" value="1"/>
</dbReference>
<dbReference type="GO" id="GO:0006302">
    <property type="term" value="P:double-strand break repair"/>
    <property type="evidence" value="ECO:0007669"/>
    <property type="project" value="TreeGrafter"/>
</dbReference>
<evidence type="ECO:0000313" key="2">
    <source>
        <dbReference type="EMBL" id="KKN52138.1"/>
    </source>
</evidence>
<proteinExistence type="predicted"/>
<gene>
    <name evidence="2" type="ORF">LCGC14_0615740</name>
</gene>
<dbReference type="SUPFAM" id="SSF52540">
    <property type="entry name" value="P-loop containing nucleoside triphosphate hydrolases"/>
    <property type="match status" value="1"/>
</dbReference>
<sequence>MSIKTVIEWVNAKGKPLWWRAAVKDILDNGTLTGQHRNVLLELAKTEHLINSPDALFATKTALVSDVGYNVESEPVRLLGISNTSNVASLVQNQNLAFDAQTNLIVVYGNNGSGKSSYAKVLKNACLTRGDAPEVISNVYENTKGIPSSEINIQISDKQPKADVWVKNQASSPELKSIRVFDSKSANHYLAKKGNVEYKPAALKVLDELILVCNHVAKASITSVRALGEQTTFPQLPTGSRSAIFLQKINKDTTVEELEKNCASQVEVDSLTQLRKELAELQGSSPEDLRKKFKEQYQRLDPLINHFDRLLKSTSNEAVLTISKLFDTYKTTETAAEVARHQALGGLPVEGIGSQVWKSMWQHVEEFIKHNGQGQSFPPVAGESCPTCLQPITETTAKQLQKFNDYLKDKTQSEADAAKKNFDQAVNCLGRLNFDLTAHEGVLSWIEGSKKEVADSLRNLNADIQKRVNGIIGKPAIFQFKELVLNGLTWLKLQSENFKKKEQEVKDDAAKQTTITLLINKISDIENRSQITTNKALIQNEIKRLKQLHLLENLGLSAKISSITRKVNEIAKQGSVGKLQETFVQELKKLNFKHLEVQTATSGKAGQSMLEIKLANSEAKIPEIASEGEQKCIALAGFMAELIVDNRKSAIVFDDPVNSLDHLWREKFANRIVEESKNRQVVVLTHDLPFLKMLEDVANQHQFPISISAIRRHGKLAGYPMVEPPWEAFNTNKRIKKLKTQLPELKNQFNNPDQQQYILSAKSFYDQMRKTWERLVEEWLLKGVVERFSYGVKTQNLKYIDTIDANDNKIISDAYAKCCKHVHDTAIAFGVSFPDFDELESDLTGLESYFNDLKKRREKPVPLGVPSGT</sequence>
<dbReference type="PANTHER" id="PTHR32182">
    <property type="entry name" value="DNA REPLICATION AND REPAIR PROTEIN RECF"/>
    <property type="match status" value="1"/>
</dbReference>
<dbReference type="InterPro" id="IPR003395">
    <property type="entry name" value="RecF/RecN/SMC_N"/>
</dbReference>
<dbReference type="PANTHER" id="PTHR32182:SF22">
    <property type="entry name" value="ATP-DEPENDENT ENDONUCLEASE, OLD FAMILY-RELATED"/>
    <property type="match status" value="1"/>
</dbReference>
<dbReference type="GO" id="GO:0000731">
    <property type="term" value="P:DNA synthesis involved in DNA repair"/>
    <property type="evidence" value="ECO:0007669"/>
    <property type="project" value="TreeGrafter"/>
</dbReference>
<evidence type="ECO:0000259" key="1">
    <source>
        <dbReference type="Pfam" id="PF02463"/>
    </source>
</evidence>
<feature type="domain" description="RecF/RecN/SMC N-terminal" evidence="1">
    <location>
        <begin position="93"/>
        <end position="694"/>
    </location>
</feature>
<dbReference type="InterPro" id="IPR027417">
    <property type="entry name" value="P-loop_NTPase"/>
</dbReference>
<name>A0A0F9UEU6_9ZZZZ</name>
<dbReference type="EMBL" id="LAZR01001032">
    <property type="protein sequence ID" value="KKN52138.1"/>
    <property type="molecule type" value="Genomic_DNA"/>
</dbReference>
<organism evidence="2">
    <name type="scientific">marine sediment metagenome</name>
    <dbReference type="NCBI Taxonomy" id="412755"/>
    <lineage>
        <taxon>unclassified sequences</taxon>
        <taxon>metagenomes</taxon>
        <taxon>ecological metagenomes</taxon>
    </lineage>
</organism>
<accession>A0A0F9UEU6</accession>
<comment type="caution">
    <text evidence="2">The sequence shown here is derived from an EMBL/GenBank/DDBJ whole genome shotgun (WGS) entry which is preliminary data.</text>
</comment>
<protein>
    <recommendedName>
        <fullName evidence="1">RecF/RecN/SMC N-terminal domain-containing protein</fullName>
    </recommendedName>
</protein>